<protein>
    <submittedName>
        <fullName evidence="7">Protein E(Sev)2B</fullName>
    </submittedName>
</protein>
<evidence type="ECO:0000313" key="8">
    <source>
        <dbReference type="Proteomes" id="UP000094527"/>
    </source>
</evidence>
<accession>A0A1D2N7P8</accession>
<dbReference type="STRING" id="48709.A0A1D2N7P8"/>
<keyword evidence="1 4" id="KW-0728">SH3 domain</keyword>
<evidence type="ECO:0000259" key="5">
    <source>
        <dbReference type="PROSITE" id="PS50001"/>
    </source>
</evidence>
<evidence type="ECO:0000313" key="7">
    <source>
        <dbReference type="EMBL" id="ODN00986.1"/>
    </source>
</evidence>
<dbReference type="InterPro" id="IPR000980">
    <property type="entry name" value="SH2"/>
</dbReference>
<dbReference type="PROSITE" id="PS50001">
    <property type="entry name" value="SH2"/>
    <property type="match status" value="1"/>
</dbReference>
<feature type="domain" description="SH3" evidence="6">
    <location>
        <begin position="150"/>
        <end position="209"/>
    </location>
</feature>
<proteinExistence type="predicted"/>
<dbReference type="Gene3D" id="3.30.505.10">
    <property type="entry name" value="SH2 domain"/>
    <property type="match status" value="1"/>
</dbReference>
<dbReference type="PRINTS" id="PR00452">
    <property type="entry name" value="SH3DOMAIN"/>
</dbReference>
<dbReference type="SMART" id="SM00326">
    <property type="entry name" value="SH3"/>
    <property type="match status" value="2"/>
</dbReference>
<dbReference type="PROSITE" id="PS50002">
    <property type="entry name" value="SH3"/>
    <property type="match status" value="2"/>
</dbReference>
<evidence type="ECO:0000256" key="3">
    <source>
        <dbReference type="PROSITE-ProRule" id="PRU00191"/>
    </source>
</evidence>
<dbReference type="InterPro" id="IPR043539">
    <property type="entry name" value="Grb2-like"/>
</dbReference>
<dbReference type="CDD" id="cd11804">
    <property type="entry name" value="SH3_GRB2_like_N"/>
    <property type="match status" value="1"/>
</dbReference>
<sequence>MEAIAKFDFAATATDELSFRRGQMLKVLAVAEDENWLKGELDGREGLVPSNRIQMKPNPWYYGPITRTEAVNFLNDKPLGSFLVRVSETIPSDLSMTVRLSDSVQHLRILRDPDWKFYLWVVKFNTVNELLEYYRSASVSRTKEVKLKDLAPDYVKALYDFMPQEPGELEFRRGDIVKVTDRSDPNWWKGGLRHLRGQFPANYVVPFTP</sequence>
<dbReference type="Gene3D" id="2.30.30.40">
    <property type="entry name" value="SH3 Domains"/>
    <property type="match status" value="2"/>
</dbReference>
<dbReference type="InterPro" id="IPR036028">
    <property type="entry name" value="SH3-like_dom_sf"/>
</dbReference>
<dbReference type="SUPFAM" id="SSF55550">
    <property type="entry name" value="SH2 domain"/>
    <property type="match status" value="1"/>
</dbReference>
<keyword evidence="8" id="KW-1185">Reference proteome</keyword>
<comment type="caution">
    <text evidence="7">The sequence shown here is derived from an EMBL/GenBank/DDBJ whole genome shotgun (WGS) entry which is preliminary data.</text>
</comment>
<dbReference type="SMART" id="SM00252">
    <property type="entry name" value="SH2"/>
    <property type="match status" value="1"/>
</dbReference>
<dbReference type="Pfam" id="PF00018">
    <property type="entry name" value="SH3_1"/>
    <property type="match status" value="2"/>
</dbReference>
<reference evidence="7 8" key="1">
    <citation type="journal article" date="2016" name="Genome Biol. Evol.">
        <title>Gene Family Evolution Reflects Adaptation to Soil Environmental Stressors in the Genome of the Collembolan Orchesella cincta.</title>
        <authorList>
            <person name="Faddeeva-Vakhrusheva A."/>
            <person name="Derks M.F."/>
            <person name="Anvar S.Y."/>
            <person name="Agamennone V."/>
            <person name="Suring W."/>
            <person name="Smit S."/>
            <person name="van Straalen N.M."/>
            <person name="Roelofs D."/>
        </authorList>
    </citation>
    <scope>NUCLEOTIDE SEQUENCE [LARGE SCALE GENOMIC DNA]</scope>
    <source>
        <tissue evidence="7">Mixed pool</tissue>
    </source>
</reference>
<evidence type="ECO:0000256" key="1">
    <source>
        <dbReference type="ARBA" id="ARBA00022443"/>
    </source>
</evidence>
<keyword evidence="2 3" id="KW-0727">SH2 domain</keyword>
<evidence type="ECO:0000259" key="6">
    <source>
        <dbReference type="PROSITE" id="PS50002"/>
    </source>
</evidence>
<evidence type="ECO:0000256" key="2">
    <source>
        <dbReference type="ARBA" id="ARBA00022999"/>
    </source>
</evidence>
<dbReference type="Pfam" id="PF00017">
    <property type="entry name" value="SH2"/>
    <property type="match status" value="1"/>
</dbReference>
<dbReference type="Proteomes" id="UP000094527">
    <property type="component" value="Unassembled WGS sequence"/>
</dbReference>
<dbReference type="EMBL" id="LJIJ01000178">
    <property type="protein sequence ID" value="ODN00986.1"/>
    <property type="molecule type" value="Genomic_DNA"/>
</dbReference>
<feature type="domain" description="SH3" evidence="6">
    <location>
        <begin position="1"/>
        <end position="58"/>
    </location>
</feature>
<dbReference type="SUPFAM" id="SSF50044">
    <property type="entry name" value="SH3-domain"/>
    <property type="match status" value="2"/>
</dbReference>
<dbReference type="OrthoDB" id="10255964at2759"/>
<dbReference type="CDD" id="cd09941">
    <property type="entry name" value="SH2_Grb2_like"/>
    <property type="match status" value="1"/>
</dbReference>
<dbReference type="InterPro" id="IPR036860">
    <property type="entry name" value="SH2_dom_sf"/>
</dbReference>
<dbReference type="GO" id="GO:0048468">
    <property type="term" value="P:cell development"/>
    <property type="evidence" value="ECO:0007669"/>
    <property type="project" value="UniProtKB-ARBA"/>
</dbReference>
<dbReference type="AlphaFoldDB" id="A0A1D2N7P8"/>
<dbReference type="InterPro" id="IPR001452">
    <property type="entry name" value="SH3_domain"/>
</dbReference>
<dbReference type="PRINTS" id="PR00401">
    <property type="entry name" value="SH2DOMAIN"/>
</dbReference>
<dbReference type="PANTHER" id="PTHR46037">
    <property type="entry name" value="PROTEIN ENHANCER OF SEVENLESS 2B"/>
    <property type="match status" value="1"/>
</dbReference>
<feature type="domain" description="SH2" evidence="5">
    <location>
        <begin position="60"/>
        <end position="151"/>
    </location>
</feature>
<gene>
    <name evidence="7" type="ORF">Ocin01_05696</name>
</gene>
<name>A0A1D2N7P8_ORCCI</name>
<dbReference type="CDD" id="cd11805">
    <property type="entry name" value="SH3_GRB2_like_C"/>
    <property type="match status" value="1"/>
</dbReference>
<evidence type="ECO:0000256" key="4">
    <source>
        <dbReference type="PROSITE-ProRule" id="PRU00192"/>
    </source>
</evidence>
<organism evidence="7 8">
    <name type="scientific">Orchesella cincta</name>
    <name type="common">Springtail</name>
    <name type="synonym">Podura cincta</name>
    <dbReference type="NCBI Taxonomy" id="48709"/>
    <lineage>
        <taxon>Eukaryota</taxon>
        <taxon>Metazoa</taxon>
        <taxon>Ecdysozoa</taxon>
        <taxon>Arthropoda</taxon>
        <taxon>Hexapoda</taxon>
        <taxon>Collembola</taxon>
        <taxon>Entomobryomorpha</taxon>
        <taxon>Entomobryoidea</taxon>
        <taxon>Orchesellidae</taxon>
        <taxon>Orchesellinae</taxon>
        <taxon>Orchesella</taxon>
    </lineage>
</organism>